<dbReference type="Proteomes" id="UP000242146">
    <property type="component" value="Unassembled WGS sequence"/>
</dbReference>
<evidence type="ECO:0000256" key="7">
    <source>
        <dbReference type="ARBA" id="ARBA00022989"/>
    </source>
</evidence>
<evidence type="ECO:0000256" key="9">
    <source>
        <dbReference type="ARBA" id="ARBA00023316"/>
    </source>
</evidence>
<keyword evidence="4 11" id="KW-0328">Glycosyltransferase</keyword>
<evidence type="ECO:0000256" key="11">
    <source>
        <dbReference type="RuleBase" id="RU366040"/>
    </source>
</evidence>
<gene>
    <name evidence="13" type="ORF">DM01DRAFT_1306600</name>
</gene>
<protein>
    <recommendedName>
        <fullName evidence="2 11">Chitin synthase</fullName>
        <ecNumber evidence="2 11">2.4.1.16</ecNumber>
    </recommendedName>
</protein>
<evidence type="ECO:0000313" key="14">
    <source>
        <dbReference type="Proteomes" id="UP000242146"/>
    </source>
</evidence>
<dbReference type="GO" id="GO:0004100">
    <property type="term" value="F:chitin synthase activity"/>
    <property type="evidence" value="ECO:0007669"/>
    <property type="project" value="UniProtKB-UniRule"/>
</dbReference>
<proteinExistence type="inferred from homology"/>
<dbReference type="EMBL" id="MCGT01000017">
    <property type="protein sequence ID" value="ORX52852.1"/>
    <property type="molecule type" value="Genomic_DNA"/>
</dbReference>
<feature type="transmembrane region" description="Helical" evidence="11">
    <location>
        <begin position="689"/>
        <end position="709"/>
    </location>
</feature>
<dbReference type="InterPro" id="IPR004835">
    <property type="entry name" value="Chitin_synth"/>
</dbReference>
<comment type="function">
    <text evidence="10 11">Polymerizes chitin, a structural polymer of the cell wall and septum, by transferring the sugar moiety of UDP-GlcNAc to the non-reducing end of the growing chitin polymer.</text>
</comment>
<comment type="subcellular location">
    <subcellularLocation>
        <location evidence="1 11">Cell membrane</location>
        <topology evidence="1 11">Multi-pass membrane protein</topology>
    </subcellularLocation>
</comment>
<feature type="transmembrane region" description="Helical" evidence="11">
    <location>
        <begin position="471"/>
        <end position="489"/>
    </location>
</feature>
<evidence type="ECO:0000259" key="12">
    <source>
        <dbReference type="Pfam" id="PF08407"/>
    </source>
</evidence>
<dbReference type="GO" id="GO:0030428">
    <property type="term" value="C:cell septum"/>
    <property type="evidence" value="ECO:0007669"/>
    <property type="project" value="TreeGrafter"/>
</dbReference>
<reference evidence="13 14" key="1">
    <citation type="submission" date="2016-07" db="EMBL/GenBank/DDBJ databases">
        <title>Pervasive Adenine N6-methylation of Active Genes in Fungi.</title>
        <authorList>
            <consortium name="DOE Joint Genome Institute"/>
            <person name="Mondo S.J."/>
            <person name="Dannebaum R.O."/>
            <person name="Kuo R.C."/>
            <person name="Labutti K."/>
            <person name="Haridas S."/>
            <person name="Kuo A."/>
            <person name="Salamov A."/>
            <person name="Ahrendt S.R."/>
            <person name="Lipzen A."/>
            <person name="Sullivan W."/>
            <person name="Andreopoulos W.B."/>
            <person name="Clum A."/>
            <person name="Lindquist E."/>
            <person name="Daum C."/>
            <person name="Ramamoorthy G.K."/>
            <person name="Gryganskyi A."/>
            <person name="Culley D."/>
            <person name="Magnuson J.K."/>
            <person name="James T.Y."/>
            <person name="O'Malley M.A."/>
            <person name="Stajich J.E."/>
            <person name="Spatafora J.W."/>
            <person name="Visel A."/>
            <person name="Grigoriev I.V."/>
        </authorList>
    </citation>
    <scope>NUCLEOTIDE SEQUENCE [LARGE SCALE GENOMIC DNA]</scope>
    <source>
        <strain evidence="13 14">NRRL 3301</strain>
    </source>
</reference>
<keyword evidence="8 11" id="KW-0472">Membrane</keyword>
<dbReference type="CDD" id="cd04190">
    <property type="entry name" value="Chitin_synth_C"/>
    <property type="match status" value="1"/>
</dbReference>
<sequence>MPLFQGNLVLECPVPTPLLDMSARKESEFRKMRYTAITSAPDDFLAGGYSLRPCLLNRATELFIVVTMYNEDEVLFCRTMHGVMKNIAHLCTRSRSKVWDTEGWKKVVVCVVADGRKKCNERVLDVLTTMGVYQKGIAKSMVHDQPVQAHLFEYTTQISVDANMKIKSAERGIVPVQMMFCLKENNAKKINSHRWFFNAFGPVLQPNICVLLDVGTRPGNSSIYELWKAFDLHPNVGGACGEICVMKGKAGVDLLNPLVAAQNFEYKMSNILDKPLESAFGYISVLPGAFSAYRYAALQNDYLGNGPLQKYFMGELPHHEDGAMPVSSNQRGGGKRTDIFAANMYLAEDRILCFELLAKKHEKWVLRYVKSAFGETDCPDQLPEFLSQRRRWLNGSFFAAVYSICHFQRIWSTNHTNSRKIALTVEFLFSFVNLIFSWLGMANFYLTFYFVTKSLASPEVDPFGDGWGSRIFQILKYMYIFLFIVSFICSMGNRPQGSKWMFIFSVLAYAVIMIYTVFAGFWLSYQSILQAMGTSEWVIDNWSKNLGLLMLQPGFRSVLISMTSTYGLYIISSFLYLDPWHMLTSFVQYLLLLPTYVNILNVYAFCNTHDVSWGTKGDNVASPELGVANKVKSEKDIVELDFLDGLDSINMNYEQSKLNLKQRQDTVTLSRAPETKQDDYYRGFRTRLVLTWIGFNALLVAIVTSGSFQSLLPNSQQSKTYEQYEQDMAIAYTGFILWFVAGISSFRFIGSLTYLMMNLFGY</sequence>
<keyword evidence="14" id="KW-1185">Reference proteome</keyword>
<comment type="similarity">
    <text evidence="11">Belongs to the chitin synthase family.</text>
</comment>
<evidence type="ECO:0000256" key="3">
    <source>
        <dbReference type="ARBA" id="ARBA00022475"/>
    </source>
</evidence>
<keyword evidence="3 11" id="KW-1003">Cell membrane</keyword>
<keyword evidence="7 11" id="KW-1133">Transmembrane helix</keyword>
<dbReference type="Pfam" id="PF01644">
    <property type="entry name" value="Chitin_synth_1"/>
    <property type="match status" value="1"/>
</dbReference>
<dbReference type="AlphaFoldDB" id="A0A1X2GFX5"/>
<dbReference type="PANTHER" id="PTHR22914:SF9">
    <property type="entry name" value="CHITIN SYNTHASE 1"/>
    <property type="match status" value="1"/>
</dbReference>
<comment type="caution">
    <text evidence="13">The sequence shown here is derived from an EMBL/GenBank/DDBJ whole genome shotgun (WGS) entry which is preliminary data.</text>
</comment>
<comment type="catalytic activity">
    <reaction evidence="11">
        <text>[(1-&gt;4)-N-acetyl-beta-D-glucosaminyl](n) + UDP-N-acetyl-alpha-D-glucosamine = [(1-&gt;4)-N-acetyl-beta-D-glucosaminyl](n+1) + UDP + H(+)</text>
        <dbReference type="Rhea" id="RHEA:16637"/>
        <dbReference type="Rhea" id="RHEA-COMP:9593"/>
        <dbReference type="Rhea" id="RHEA-COMP:9595"/>
        <dbReference type="ChEBI" id="CHEBI:15378"/>
        <dbReference type="ChEBI" id="CHEBI:17029"/>
        <dbReference type="ChEBI" id="CHEBI:57705"/>
        <dbReference type="ChEBI" id="CHEBI:58223"/>
        <dbReference type="EC" id="2.4.1.16"/>
    </reaction>
</comment>
<feature type="transmembrane region" description="Helical" evidence="11">
    <location>
        <begin position="392"/>
        <end position="411"/>
    </location>
</feature>
<keyword evidence="5 11" id="KW-0808">Transferase</keyword>
<dbReference type="PANTHER" id="PTHR22914">
    <property type="entry name" value="CHITIN SYNTHASE"/>
    <property type="match status" value="1"/>
</dbReference>
<feature type="domain" description="Chitin synthase N-terminal" evidence="12">
    <location>
        <begin position="2"/>
        <end position="61"/>
    </location>
</feature>
<name>A0A1X2GFX5_9FUNG</name>
<dbReference type="EC" id="2.4.1.16" evidence="2 11"/>
<dbReference type="GO" id="GO:0006031">
    <property type="term" value="P:chitin biosynthetic process"/>
    <property type="evidence" value="ECO:0007669"/>
    <property type="project" value="UniProtKB-UniRule"/>
</dbReference>
<evidence type="ECO:0000256" key="4">
    <source>
        <dbReference type="ARBA" id="ARBA00022676"/>
    </source>
</evidence>
<evidence type="ECO:0000256" key="10">
    <source>
        <dbReference type="ARBA" id="ARBA00024009"/>
    </source>
</evidence>
<evidence type="ECO:0000313" key="13">
    <source>
        <dbReference type="EMBL" id="ORX52852.1"/>
    </source>
</evidence>
<dbReference type="GO" id="GO:0071555">
    <property type="term" value="P:cell wall organization"/>
    <property type="evidence" value="ECO:0007669"/>
    <property type="project" value="UniProtKB-KW"/>
</dbReference>
<keyword evidence="6 11" id="KW-0812">Transmembrane</keyword>
<evidence type="ECO:0000256" key="5">
    <source>
        <dbReference type="ARBA" id="ARBA00022679"/>
    </source>
</evidence>
<evidence type="ECO:0000256" key="1">
    <source>
        <dbReference type="ARBA" id="ARBA00004651"/>
    </source>
</evidence>
<keyword evidence="9 11" id="KW-0961">Cell wall biogenesis/degradation</keyword>
<accession>A0A1X2GFX5</accession>
<dbReference type="GO" id="GO:0005886">
    <property type="term" value="C:plasma membrane"/>
    <property type="evidence" value="ECO:0007669"/>
    <property type="project" value="UniProtKB-SubCell"/>
</dbReference>
<feature type="transmembrane region" description="Helical" evidence="11">
    <location>
        <begin position="423"/>
        <end position="451"/>
    </location>
</feature>
<dbReference type="STRING" id="101127.A0A1X2GFX5"/>
<evidence type="ECO:0000256" key="2">
    <source>
        <dbReference type="ARBA" id="ARBA00012543"/>
    </source>
</evidence>
<evidence type="ECO:0000256" key="8">
    <source>
        <dbReference type="ARBA" id="ARBA00023136"/>
    </source>
</evidence>
<feature type="transmembrane region" description="Helical" evidence="11">
    <location>
        <begin position="729"/>
        <end position="749"/>
    </location>
</feature>
<dbReference type="OrthoDB" id="26569at2759"/>
<dbReference type="InterPro" id="IPR029044">
    <property type="entry name" value="Nucleotide-diphossugar_trans"/>
</dbReference>
<organism evidence="13 14">
    <name type="scientific">Hesseltinella vesiculosa</name>
    <dbReference type="NCBI Taxonomy" id="101127"/>
    <lineage>
        <taxon>Eukaryota</taxon>
        <taxon>Fungi</taxon>
        <taxon>Fungi incertae sedis</taxon>
        <taxon>Mucoromycota</taxon>
        <taxon>Mucoromycotina</taxon>
        <taxon>Mucoromycetes</taxon>
        <taxon>Mucorales</taxon>
        <taxon>Cunninghamellaceae</taxon>
        <taxon>Hesseltinella</taxon>
    </lineage>
</organism>
<dbReference type="InterPro" id="IPR013616">
    <property type="entry name" value="Chitin_synth_N"/>
</dbReference>
<feature type="transmembrane region" description="Helical" evidence="11">
    <location>
        <begin position="501"/>
        <end position="525"/>
    </location>
</feature>
<evidence type="ECO:0000256" key="6">
    <source>
        <dbReference type="ARBA" id="ARBA00022692"/>
    </source>
</evidence>
<dbReference type="SUPFAM" id="SSF53448">
    <property type="entry name" value="Nucleotide-diphospho-sugar transferases"/>
    <property type="match status" value="1"/>
</dbReference>
<feature type="transmembrane region" description="Helical" evidence="11">
    <location>
        <begin position="558"/>
        <end position="577"/>
    </location>
</feature>
<dbReference type="Pfam" id="PF08407">
    <property type="entry name" value="Chitin_synth_1N"/>
    <property type="match status" value="1"/>
</dbReference>